<dbReference type="GO" id="GO:0005975">
    <property type="term" value="P:carbohydrate metabolic process"/>
    <property type="evidence" value="ECO:0007669"/>
    <property type="project" value="InterPro"/>
</dbReference>
<dbReference type="InterPro" id="IPR018225">
    <property type="entry name" value="Transaldolase_AS"/>
</dbReference>
<dbReference type="UniPathway" id="UPA00115">
    <property type="reaction ID" value="UER00414"/>
</dbReference>
<dbReference type="GO" id="GO:0006098">
    <property type="term" value="P:pentose-phosphate shunt"/>
    <property type="evidence" value="ECO:0007669"/>
    <property type="project" value="UniProtKB-UniRule"/>
</dbReference>
<evidence type="ECO:0000256" key="10">
    <source>
        <dbReference type="ARBA" id="ARBA00023270"/>
    </source>
</evidence>
<dbReference type="InterPro" id="IPR004732">
    <property type="entry name" value="Transaldolase_2"/>
</dbReference>
<evidence type="ECO:0000256" key="12">
    <source>
        <dbReference type="HAMAP-Rule" id="MF_00493"/>
    </source>
</evidence>
<dbReference type="Gene3D" id="3.20.20.70">
    <property type="entry name" value="Aldolase class I"/>
    <property type="match status" value="1"/>
</dbReference>
<dbReference type="EC" id="2.2.1.2" evidence="5 12"/>
<dbReference type="RefSeq" id="WP_119664474.1">
    <property type="nucleotide sequence ID" value="NZ_QXJK01000003.1"/>
</dbReference>
<feature type="active site" description="Schiff-base intermediate with substrate" evidence="12">
    <location>
        <position position="142"/>
    </location>
</feature>
<evidence type="ECO:0000256" key="11">
    <source>
        <dbReference type="ARBA" id="ARBA00048810"/>
    </source>
</evidence>
<evidence type="ECO:0000256" key="1">
    <source>
        <dbReference type="ARBA" id="ARBA00003518"/>
    </source>
</evidence>
<proteinExistence type="inferred from homology"/>
<dbReference type="GO" id="GO:0004801">
    <property type="term" value="F:transaldolase activity"/>
    <property type="evidence" value="ECO:0007669"/>
    <property type="project" value="UniProtKB-UniRule"/>
</dbReference>
<dbReference type="Pfam" id="PF00923">
    <property type="entry name" value="TAL_FSA"/>
    <property type="match status" value="1"/>
</dbReference>
<evidence type="ECO:0000256" key="6">
    <source>
        <dbReference type="ARBA" id="ARBA00018292"/>
    </source>
</evidence>
<dbReference type="NCBIfam" id="NF002881">
    <property type="entry name" value="PRK03343.1"/>
    <property type="match status" value="1"/>
</dbReference>
<comment type="subcellular location">
    <subcellularLocation>
        <location evidence="2 12">Cytoplasm</location>
    </subcellularLocation>
</comment>
<keyword evidence="10 12" id="KW-0704">Schiff base</keyword>
<comment type="function">
    <text evidence="1 12">Transaldolase is important for the balance of metabolites in the pentose-phosphate pathway.</text>
</comment>
<dbReference type="PROSITE" id="PS00958">
    <property type="entry name" value="TRANSALDOLASE_2"/>
    <property type="match status" value="1"/>
</dbReference>
<accession>A0A418Q827</accession>
<reference evidence="13 14" key="1">
    <citation type="submission" date="2018-09" db="EMBL/GenBank/DDBJ databases">
        <title>Optimization and identification of Corynebacterium falsenii FN1-14 from fish paste.</title>
        <authorList>
            <person name="Daroonpunt R."/>
            <person name="Tanasupawat S."/>
        </authorList>
    </citation>
    <scope>NUCLEOTIDE SEQUENCE [LARGE SCALE GENOMIC DNA]</scope>
    <source>
        <strain evidence="13 14">FN1-14</strain>
    </source>
</reference>
<evidence type="ECO:0000256" key="8">
    <source>
        <dbReference type="ARBA" id="ARBA00022679"/>
    </source>
</evidence>
<comment type="catalytic activity">
    <reaction evidence="11 12">
        <text>D-sedoheptulose 7-phosphate + D-glyceraldehyde 3-phosphate = D-erythrose 4-phosphate + beta-D-fructose 6-phosphate</text>
        <dbReference type="Rhea" id="RHEA:17053"/>
        <dbReference type="ChEBI" id="CHEBI:16897"/>
        <dbReference type="ChEBI" id="CHEBI:57483"/>
        <dbReference type="ChEBI" id="CHEBI:57634"/>
        <dbReference type="ChEBI" id="CHEBI:59776"/>
        <dbReference type="EC" id="2.2.1.2"/>
    </reaction>
</comment>
<dbReference type="Proteomes" id="UP000285278">
    <property type="component" value="Unassembled WGS sequence"/>
</dbReference>
<evidence type="ECO:0000313" key="13">
    <source>
        <dbReference type="EMBL" id="RIX35664.1"/>
    </source>
</evidence>
<evidence type="ECO:0000256" key="3">
    <source>
        <dbReference type="ARBA" id="ARBA00004857"/>
    </source>
</evidence>
<dbReference type="PIRSF" id="PIRSF036915">
    <property type="entry name" value="Trnald_Bac_Plnt"/>
    <property type="match status" value="1"/>
</dbReference>
<evidence type="ECO:0000256" key="4">
    <source>
        <dbReference type="ARBA" id="ARBA00008426"/>
    </source>
</evidence>
<dbReference type="SUPFAM" id="SSF51569">
    <property type="entry name" value="Aldolase"/>
    <property type="match status" value="1"/>
</dbReference>
<evidence type="ECO:0000256" key="7">
    <source>
        <dbReference type="ARBA" id="ARBA00022490"/>
    </source>
</evidence>
<organism evidence="13 14">
    <name type="scientific">Corynebacterium falsenii</name>
    <dbReference type="NCBI Taxonomy" id="108486"/>
    <lineage>
        <taxon>Bacteria</taxon>
        <taxon>Bacillati</taxon>
        <taxon>Actinomycetota</taxon>
        <taxon>Actinomycetes</taxon>
        <taxon>Mycobacteriales</taxon>
        <taxon>Corynebacteriaceae</taxon>
        <taxon>Corynebacterium</taxon>
    </lineage>
</organism>
<dbReference type="EMBL" id="QXJK01000003">
    <property type="protein sequence ID" value="RIX35664.1"/>
    <property type="molecule type" value="Genomic_DNA"/>
</dbReference>
<dbReference type="GO" id="GO:0005737">
    <property type="term" value="C:cytoplasm"/>
    <property type="evidence" value="ECO:0007669"/>
    <property type="project" value="UniProtKB-SubCell"/>
</dbReference>
<dbReference type="NCBIfam" id="TIGR00876">
    <property type="entry name" value="tal_mycobact"/>
    <property type="match status" value="1"/>
</dbReference>
<evidence type="ECO:0000256" key="9">
    <source>
        <dbReference type="ARBA" id="ARBA00023126"/>
    </source>
</evidence>
<dbReference type="PANTHER" id="PTHR10683">
    <property type="entry name" value="TRANSALDOLASE"/>
    <property type="match status" value="1"/>
</dbReference>
<dbReference type="HAMAP" id="MF_00493">
    <property type="entry name" value="Transaldolase_2"/>
    <property type="match status" value="1"/>
</dbReference>
<gene>
    <name evidence="12 13" type="primary">tal</name>
    <name evidence="13" type="ORF">D3M95_03925</name>
</gene>
<evidence type="ECO:0000313" key="14">
    <source>
        <dbReference type="Proteomes" id="UP000285278"/>
    </source>
</evidence>
<protein>
    <recommendedName>
        <fullName evidence="6 12">Transaldolase</fullName>
        <ecNumber evidence="5 12">2.2.1.2</ecNumber>
    </recommendedName>
</protein>
<dbReference type="InterPro" id="IPR013785">
    <property type="entry name" value="Aldolase_TIM"/>
</dbReference>
<comment type="similarity">
    <text evidence="4 12">Belongs to the transaldolase family. Type 2 subfamily.</text>
</comment>
<keyword evidence="9 12" id="KW-0570">Pentose shunt</keyword>
<dbReference type="InterPro" id="IPR001585">
    <property type="entry name" value="TAL/FSA"/>
</dbReference>
<dbReference type="OrthoDB" id="9809101at2"/>
<keyword evidence="7 12" id="KW-0963">Cytoplasm</keyword>
<evidence type="ECO:0000256" key="2">
    <source>
        <dbReference type="ARBA" id="ARBA00004496"/>
    </source>
</evidence>
<dbReference type="PROSITE" id="PS01054">
    <property type="entry name" value="TRANSALDOLASE_1"/>
    <property type="match status" value="1"/>
</dbReference>
<keyword evidence="8 12" id="KW-0808">Transferase</keyword>
<name>A0A418Q827_9CORY</name>
<comment type="pathway">
    <text evidence="3 12">Carbohydrate degradation; pentose phosphate pathway; D-glyceraldehyde 3-phosphate and beta-D-fructose 6-phosphate from D-ribose 5-phosphate and D-xylulose 5-phosphate (non-oxidative stage): step 2/3.</text>
</comment>
<sequence length="371" mass="40224">MSTPDNISALSQAGTSVWLDDLSRDRLRSGNLKDVIDNKGVVGVTTNPAIFAKAMSAGDAYNDQLRELADKGTPAHSAVFDMAADDVREACDVFAPIYEATDGVDGRVSLEVDPRLANEREATVTQARELARTVDRENLLIKIPATEECLPAITDVLGSGVSVNVTLIFSVARYRQVMDAFIEGMKLAKDNGHDLTKIHSVASFFVSRVDTEIDKRLDAIGTEEAKTLKGKAGVANAQLAYAAFKEALLDNPEWKDLETQGAHVQRPLWASTSVKNPEYPDTMYVTNLAGPNTVNTMPEETLDATIDHGTVSGDALEGTEESAHEVFAALDSIGIDLGDVWKVLETEGVEKFVDSWNELLDTLSEQLDAHE</sequence>
<keyword evidence="14" id="KW-1185">Reference proteome</keyword>
<dbReference type="AlphaFoldDB" id="A0A418Q827"/>
<evidence type="ECO:0000256" key="5">
    <source>
        <dbReference type="ARBA" id="ARBA00013151"/>
    </source>
</evidence>
<dbReference type="STRING" id="1451189.CFAL_05580"/>
<comment type="caution">
    <text evidence="13">The sequence shown here is derived from an EMBL/GenBank/DDBJ whole genome shotgun (WGS) entry which is preliminary data.</text>
</comment>
<dbReference type="CDD" id="cd00955">
    <property type="entry name" value="Transaldolase_like"/>
    <property type="match status" value="1"/>
</dbReference>
<dbReference type="PANTHER" id="PTHR10683:SF31">
    <property type="entry name" value="TRANSALDOLASE"/>
    <property type="match status" value="1"/>
</dbReference>